<evidence type="ECO:0000313" key="2">
    <source>
        <dbReference type="EMBL" id="QJA60225.1"/>
    </source>
</evidence>
<accession>A0A6H1ZZ97</accession>
<dbReference type="AlphaFoldDB" id="A0A6H1ZZ97"/>
<dbReference type="EMBL" id="MT141401">
    <property type="protein sequence ID" value="QJA60225.1"/>
    <property type="molecule type" value="Genomic_DNA"/>
</dbReference>
<evidence type="ECO:0000313" key="1">
    <source>
        <dbReference type="EMBL" id="QJA53256.1"/>
    </source>
</evidence>
<proteinExistence type="predicted"/>
<protein>
    <submittedName>
        <fullName evidence="1">Uncharacterized protein</fullName>
    </submittedName>
</protein>
<organism evidence="1">
    <name type="scientific">viral metagenome</name>
    <dbReference type="NCBI Taxonomy" id="1070528"/>
    <lineage>
        <taxon>unclassified sequences</taxon>
        <taxon>metagenomes</taxon>
        <taxon>organismal metagenomes</taxon>
    </lineage>
</organism>
<gene>
    <name evidence="3" type="ORF">MM415A04241_0005</name>
    <name evidence="2" type="ORF">MM415B01152_0005</name>
    <name evidence="1" type="ORF">TM448A03347_0001</name>
</gene>
<dbReference type="EMBL" id="MT144407">
    <property type="protein sequence ID" value="QJA53256.1"/>
    <property type="molecule type" value="Genomic_DNA"/>
</dbReference>
<evidence type="ECO:0000313" key="3">
    <source>
        <dbReference type="EMBL" id="QJA69836.1"/>
    </source>
</evidence>
<dbReference type="EMBL" id="MT141740">
    <property type="protein sequence ID" value="QJA69836.1"/>
    <property type="molecule type" value="Genomic_DNA"/>
</dbReference>
<name>A0A6H1ZZ97_9ZZZZ</name>
<reference evidence="1" key="1">
    <citation type="submission" date="2020-03" db="EMBL/GenBank/DDBJ databases">
        <title>The deep terrestrial virosphere.</title>
        <authorList>
            <person name="Holmfeldt K."/>
            <person name="Nilsson E."/>
            <person name="Simone D."/>
            <person name="Lopez-Fernandez M."/>
            <person name="Wu X."/>
            <person name="de Brujin I."/>
            <person name="Lundin D."/>
            <person name="Andersson A."/>
            <person name="Bertilsson S."/>
            <person name="Dopson M."/>
        </authorList>
    </citation>
    <scope>NUCLEOTIDE SEQUENCE</scope>
    <source>
        <strain evidence="3">MM415A04241</strain>
        <strain evidence="2">MM415B01152</strain>
        <strain evidence="1">TM448A03347</strain>
    </source>
</reference>
<sequence>MTTATKQTRLEQLQKACGEVGLWVDTYSPGDGITRYRFFKEAGNSYFGPKNGIYTALGFKEARTFARGAGAII</sequence>